<gene>
    <name evidence="1" type="ORF">ZRA01_38380</name>
</gene>
<dbReference type="RefSeq" id="WP_141355080.1">
    <property type="nucleotide sequence ID" value="NZ_BJNV01000124.1"/>
</dbReference>
<keyword evidence="2" id="KW-1185">Reference proteome</keyword>
<evidence type="ECO:0000313" key="1">
    <source>
        <dbReference type="EMBL" id="GEC97765.1"/>
    </source>
</evidence>
<organism evidence="1 2">
    <name type="scientific">Zoogloea ramigera</name>
    <dbReference type="NCBI Taxonomy" id="350"/>
    <lineage>
        <taxon>Bacteria</taxon>
        <taxon>Pseudomonadati</taxon>
        <taxon>Pseudomonadota</taxon>
        <taxon>Betaproteobacteria</taxon>
        <taxon>Rhodocyclales</taxon>
        <taxon>Zoogloeaceae</taxon>
        <taxon>Zoogloea</taxon>
    </lineage>
</organism>
<accession>A0A4Y4CXV0</accession>
<dbReference type="AlphaFoldDB" id="A0A4Y4CXV0"/>
<dbReference type="EMBL" id="BJNV01000124">
    <property type="protein sequence ID" value="GEC97765.1"/>
    <property type="molecule type" value="Genomic_DNA"/>
</dbReference>
<dbReference type="Proteomes" id="UP000318422">
    <property type="component" value="Unassembled WGS sequence"/>
</dbReference>
<evidence type="ECO:0000313" key="2">
    <source>
        <dbReference type="Proteomes" id="UP000318422"/>
    </source>
</evidence>
<dbReference type="OrthoDB" id="495362at2"/>
<sequence>MTAKKLPPLSSRELLAKIGLDDLAHETLLFDDEPLDSPLDDLAAALRDRFHSLTQATRLQAGDVVAWKPGLRNRRWPNYGKPAIVVEVLDTPVYDAEKDSGNPYFREPLDIALGVFIEDGPHRGDFMVWHVDSRRLQTWTSEEL</sequence>
<proteinExistence type="predicted"/>
<reference evidence="1 2" key="1">
    <citation type="submission" date="2019-06" db="EMBL/GenBank/DDBJ databases">
        <title>Whole genome shotgun sequence of Zoogloea ramigera NBRC 15342.</title>
        <authorList>
            <person name="Hosoyama A."/>
            <person name="Uohara A."/>
            <person name="Ohji S."/>
            <person name="Ichikawa N."/>
        </authorList>
    </citation>
    <scope>NUCLEOTIDE SEQUENCE [LARGE SCALE GENOMIC DNA]</scope>
    <source>
        <strain evidence="1 2">NBRC 15342</strain>
    </source>
</reference>
<protein>
    <submittedName>
        <fullName evidence="1">Uncharacterized protein</fullName>
    </submittedName>
</protein>
<comment type="caution">
    <text evidence="1">The sequence shown here is derived from an EMBL/GenBank/DDBJ whole genome shotgun (WGS) entry which is preliminary data.</text>
</comment>
<name>A0A4Y4CXV0_ZOORA</name>